<comment type="function">
    <text evidence="12 15">Subunits I and II form the functional core of the enzyme complex. Electrons originating in cytochrome c are transferred via heme a and Cu(A) to the binuclear center formed by heme a3 and Cu(B).</text>
</comment>
<evidence type="ECO:0000256" key="2">
    <source>
        <dbReference type="ARBA" id="ARBA00007866"/>
    </source>
</evidence>
<evidence type="ECO:0000256" key="16">
    <source>
        <dbReference type="SAM" id="MobiDB-lite"/>
    </source>
</evidence>
<keyword evidence="4 14" id="KW-0679">Respiratory chain</keyword>
<feature type="transmembrane region" description="Helical" evidence="17">
    <location>
        <begin position="64"/>
        <end position="85"/>
    </location>
</feature>
<dbReference type="SUPFAM" id="SSF49503">
    <property type="entry name" value="Cupredoxins"/>
    <property type="match status" value="1"/>
</dbReference>
<keyword evidence="5 14" id="KW-0812">Transmembrane</keyword>
<accession>A0ABV3STX8</accession>
<feature type="domain" description="Cytochrome oxidase subunit II copper A binding" evidence="18">
    <location>
        <begin position="137"/>
        <end position="294"/>
    </location>
</feature>
<dbReference type="PROSITE" id="PS50999">
    <property type="entry name" value="COX2_TM"/>
    <property type="match status" value="1"/>
</dbReference>
<dbReference type="InterPro" id="IPR008972">
    <property type="entry name" value="Cupredoxin"/>
</dbReference>
<evidence type="ECO:0000256" key="5">
    <source>
        <dbReference type="ARBA" id="ARBA00022692"/>
    </source>
</evidence>
<dbReference type="Gene3D" id="1.10.287.90">
    <property type="match status" value="1"/>
</dbReference>
<reference evidence="20 21" key="1">
    <citation type="submission" date="2024-07" db="EMBL/GenBank/DDBJ databases">
        <authorList>
            <person name="Lee S."/>
            <person name="Kang M."/>
        </authorList>
    </citation>
    <scope>NUCLEOTIDE SEQUENCE [LARGE SCALE GENOMIC DNA]</scope>
    <source>
        <strain evidence="20 21">DS6</strain>
    </source>
</reference>
<feature type="transmembrane region" description="Helical" evidence="17">
    <location>
        <begin position="106"/>
        <end position="125"/>
    </location>
</feature>
<dbReference type="Pfam" id="PF00116">
    <property type="entry name" value="COX2"/>
    <property type="match status" value="1"/>
</dbReference>
<evidence type="ECO:0000256" key="10">
    <source>
        <dbReference type="ARBA" id="ARBA00023008"/>
    </source>
</evidence>
<dbReference type="InterPro" id="IPR002429">
    <property type="entry name" value="CcO_II-like_C"/>
</dbReference>
<sequence>MPGLHSPAAGRTRPVGTRARRGALLATLAAGSVLLGGCSGEAKRLGMPDPRSEQGEHILHLWQGAWIAALITGVIVWGLIFYAVWRFRRRSETDIPLQTRYNLPLEIFYTIAPVLMVIVLFSHTVKTQNAVLDDDVVPDNVIEVVGQQWQWTFNYGIGQLDNDADQDLTDDTYPYQDYAFDAGTGSHIPVLVLPAGETTRFNLHSADVIHDFGVPDFDMKMDVVPGRVNHYSVTTKAATAAFDPNGTDLLKPVKAGQSATFRGACYELCGLYHGRMIFKVAIVSPSDYDQYVKALQAKGFESKGAPVLGGGKSTLPADLNADGSEGESK</sequence>
<evidence type="ECO:0000256" key="7">
    <source>
        <dbReference type="ARBA" id="ARBA00022967"/>
    </source>
</evidence>
<organism evidence="20 21">
    <name type="scientific">Nocardioides eburneus</name>
    <dbReference type="NCBI Taxonomy" id="3231482"/>
    <lineage>
        <taxon>Bacteria</taxon>
        <taxon>Bacillati</taxon>
        <taxon>Actinomycetota</taxon>
        <taxon>Actinomycetes</taxon>
        <taxon>Propionibacteriales</taxon>
        <taxon>Nocardioidaceae</taxon>
        <taxon>Nocardioides</taxon>
    </lineage>
</organism>
<evidence type="ECO:0000256" key="4">
    <source>
        <dbReference type="ARBA" id="ARBA00022660"/>
    </source>
</evidence>
<dbReference type="PANTHER" id="PTHR22888:SF9">
    <property type="entry name" value="CYTOCHROME C OXIDASE SUBUNIT 2"/>
    <property type="match status" value="1"/>
</dbReference>
<dbReference type="PRINTS" id="PR01166">
    <property type="entry name" value="CYCOXIDASEII"/>
</dbReference>
<protein>
    <recommendedName>
        <fullName evidence="15">Cytochrome c oxidase subunit 2</fullName>
        <ecNumber evidence="15">7.1.1.9</ecNumber>
    </recommendedName>
</protein>
<comment type="catalytic activity">
    <reaction evidence="13 15">
        <text>4 Fe(II)-[cytochrome c] + O2 + 8 H(+)(in) = 4 Fe(III)-[cytochrome c] + 2 H2O + 4 H(+)(out)</text>
        <dbReference type="Rhea" id="RHEA:11436"/>
        <dbReference type="Rhea" id="RHEA-COMP:10350"/>
        <dbReference type="Rhea" id="RHEA-COMP:14399"/>
        <dbReference type="ChEBI" id="CHEBI:15377"/>
        <dbReference type="ChEBI" id="CHEBI:15378"/>
        <dbReference type="ChEBI" id="CHEBI:15379"/>
        <dbReference type="ChEBI" id="CHEBI:29033"/>
        <dbReference type="ChEBI" id="CHEBI:29034"/>
        <dbReference type="EC" id="7.1.1.9"/>
    </reaction>
</comment>
<keyword evidence="9 17" id="KW-1133">Transmembrane helix</keyword>
<comment type="similarity">
    <text evidence="2 14">Belongs to the cytochrome c oxidase subunit 2 family.</text>
</comment>
<dbReference type="Pfam" id="PF02790">
    <property type="entry name" value="COX2_TM"/>
    <property type="match status" value="1"/>
</dbReference>
<evidence type="ECO:0000259" key="19">
    <source>
        <dbReference type="PROSITE" id="PS50999"/>
    </source>
</evidence>
<keyword evidence="11 17" id="KW-0472">Membrane</keyword>
<dbReference type="InterPro" id="IPR045187">
    <property type="entry name" value="CcO_II"/>
</dbReference>
<dbReference type="SUPFAM" id="SSF81464">
    <property type="entry name" value="Cytochrome c oxidase subunit II-like, transmembrane region"/>
    <property type="match status" value="1"/>
</dbReference>
<keyword evidence="21" id="KW-1185">Reference proteome</keyword>
<dbReference type="RefSeq" id="WP_367991037.1">
    <property type="nucleotide sequence ID" value="NZ_JBFPJR010000003.1"/>
</dbReference>
<comment type="caution">
    <text evidence="20">The sequence shown here is derived from an EMBL/GenBank/DDBJ whole genome shotgun (WGS) entry which is preliminary data.</text>
</comment>
<evidence type="ECO:0000256" key="15">
    <source>
        <dbReference type="RuleBase" id="RU004024"/>
    </source>
</evidence>
<evidence type="ECO:0000313" key="20">
    <source>
        <dbReference type="EMBL" id="MEX0426376.1"/>
    </source>
</evidence>
<keyword evidence="6 15" id="KW-0479">Metal-binding</keyword>
<keyword evidence="8 14" id="KW-0249">Electron transport</keyword>
<dbReference type="InterPro" id="IPR011759">
    <property type="entry name" value="Cyt_c_oxidase_su2_TM_dom"/>
</dbReference>
<evidence type="ECO:0000256" key="12">
    <source>
        <dbReference type="ARBA" id="ARBA00024688"/>
    </source>
</evidence>
<dbReference type="InterPro" id="IPR001505">
    <property type="entry name" value="Copper_CuA"/>
</dbReference>
<keyword evidence="3 14" id="KW-0813">Transport</keyword>
<gene>
    <name evidence="20" type="ORF">AB3X52_02005</name>
</gene>
<evidence type="ECO:0000256" key="3">
    <source>
        <dbReference type="ARBA" id="ARBA00022448"/>
    </source>
</evidence>
<dbReference type="PROSITE" id="PS50857">
    <property type="entry name" value="COX2_CUA"/>
    <property type="match status" value="1"/>
</dbReference>
<dbReference type="Gene3D" id="2.60.40.420">
    <property type="entry name" value="Cupredoxins - blue copper proteins"/>
    <property type="match status" value="1"/>
</dbReference>
<name>A0ABV3STX8_9ACTN</name>
<keyword evidence="7" id="KW-1278">Translocase</keyword>
<evidence type="ECO:0000256" key="13">
    <source>
        <dbReference type="ARBA" id="ARBA00047816"/>
    </source>
</evidence>
<dbReference type="PROSITE" id="PS00078">
    <property type="entry name" value="COX2"/>
    <property type="match status" value="1"/>
</dbReference>
<comment type="cofactor">
    <cofactor evidence="15">
        <name>Cu cation</name>
        <dbReference type="ChEBI" id="CHEBI:23378"/>
    </cofactor>
    <text evidence="15">Binds a copper A center.</text>
</comment>
<dbReference type="InterPro" id="IPR036257">
    <property type="entry name" value="Cyt_c_oxidase_su2_TM_sf"/>
</dbReference>
<evidence type="ECO:0000256" key="17">
    <source>
        <dbReference type="SAM" id="Phobius"/>
    </source>
</evidence>
<dbReference type="EMBL" id="JBFPJR010000003">
    <property type="protein sequence ID" value="MEX0426376.1"/>
    <property type="molecule type" value="Genomic_DNA"/>
</dbReference>
<evidence type="ECO:0000256" key="8">
    <source>
        <dbReference type="ARBA" id="ARBA00022982"/>
    </source>
</evidence>
<feature type="region of interest" description="Disordered" evidence="16">
    <location>
        <begin position="302"/>
        <end position="329"/>
    </location>
</feature>
<dbReference type="Proteomes" id="UP001556631">
    <property type="component" value="Unassembled WGS sequence"/>
</dbReference>
<evidence type="ECO:0000259" key="18">
    <source>
        <dbReference type="PROSITE" id="PS50857"/>
    </source>
</evidence>
<comment type="subcellular location">
    <subcellularLocation>
        <location evidence="14">Cell membrane</location>
        <topology evidence="14">Multi-pass membrane protein</topology>
    </subcellularLocation>
    <subcellularLocation>
        <location evidence="1">Membrane</location>
        <topology evidence="1">Multi-pass membrane protein</topology>
    </subcellularLocation>
</comment>
<evidence type="ECO:0000256" key="1">
    <source>
        <dbReference type="ARBA" id="ARBA00004141"/>
    </source>
</evidence>
<proteinExistence type="inferred from homology"/>
<evidence type="ECO:0000313" key="21">
    <source>
        <dbReference type="Proteomes" id="UP001556631"/>
    </source>
</evidence>
<dbReference type="EC" id="7.1.1.9" evidence="15"/>
<evidence type="ECO:0000256" key="6">
    <source>
        <dbReference type="ARBA" id="ARBA00022723"/>
    </source>
</evidence>
<dbReference type="PANTHER" id="PTHR22888">
    <property type="entry name" value="CYTOCHROME C OXIDASE, SUBUNIT II"/>
    <property type="match status" value="1"/>
</dbReference>
<evidence type="ECO:0000256" key="11">
    <source>
        <dbReference type="ARBA" id="ARBA00023136"/>
    </source>
</evidence>
<evidence type="ECO:0000256" key="14">
    <source>
        <dbReference type="RuleBase" id="RU000456"/>
    </source>
</evidence>
<feature type="domain" description="Cytochrome oxidase subunit II transmembrane region profile" evidence="19">
    <location>
        <begin position="39"/>
        <end position="135"/>
    </location>
</feature>
<keyword evidence="10 15" id="KW-0186">Copper</keyword>
<evidence type="ECO:0000256" key="9">
    <source>
        <dbReference type="ARBA" id="ARBA00022989"/>
    </source>
</evidence>